<evidence type="ECO:0000256" key="4">
    <source>
        <dbReference type="ARBA" id="ARBA00022840"/>
    </source>
</evidence>
<dbReference type="SUPFAM" id="SSF82544">
    <property type="entry name" value="GckA/TtuD-like"/>
    <property type="match status" value="1"/>
</dbReference>
<dbReference type="GO" id="GO:0008887">
    <property type="term" value="F:glycerate kinase activity"/>
    <property type="evidence" value="ECO:0007669"/>
    <property type="project" value="InterPro"/>
</dbReference>
<dbReference type="InterPro" id="IPR037035">
    <property type="entry name" value="GK-like_C_sf"/>
</dbReference>
<dbReference type="RefSeq" id="WP_011700700.1">
    <property type="nucleotide sequence ID" value="NC_008554.1"/>
</dbReference>
<evidence type="ECO:0000256" key="2">
    <source>
        <dbReference type="ARBA" id="ARBA00022741"/>
    </source>
</evidence>
<dbReference type="GO" id="GO:0005524">
    <property type="term" value="F:ATP binding"/>
    <property type="evidence" value="ECO:0007669"/>
    <property type="project" value="UniProtKB-KW"/>
</dbReference>
<proteinExistence type="predicted"/>
<organism evidence="7 8">
    <name type="scientific">Syntrophobacter fumaroxidans (strain DSM 10017 / MPOB)</name>
    <dbReference type="NCBI Taxonomy" id="335543"/>
    <lineage>
        <taxon>Bacteria</taxon>
        <taxon>Pseudomonadati</taxon>
        <taxon>Thermodesulfobacteriota</taxon>
        <taxon>Syntrophobacteria</taxon>
        <taxon>Syntrophobacterales</taxon>
        <taxon>Syntrophobacteraceae</taxon>
        <taxon>Syntrophobacter</taxon>
    </lineage>
</organism>
<dbReference type="AlphaFoldDB" id="A0LQ82"/>
<evidence type="ECO:0000259" key="6">
    <source>
        <dbReference type="Pfam" id="PF13660"/>
    </source>
</evidence>
<name>A0LQ82_SYNFM</name>
<dbReference type="EC" id="2.7.1.-" evidence="7"/>
<dbReference type="OrthoDB" id="9766552at2"/>
<protein>
    <submittedName>
        <fullName evidence="7">Glycerate 2-kinase</fullName>
        <ecNumber evidence="7">2.7.1.-</ecNumber>
    </submittedName>
</protein>
<dbReference type="Proteomes" id="UP000001784">
    <property type="component" value="Chromosome"/>
</dbReference>
<reference evidence="7 8" key="1">
    <citation type="submission" date="2006-10" db="EMBL/GenBank/DDBJ databases">
        <title>Complete sequence of Syntrophobacter fumaroxidans MPOB.</title>
        <authorList>
            <consortium name="US DOE Joint Genome Institute"/>
            <person name="Copeland A."/>
            <person name="Lucas S."/>
            <person name="Lapidus A."/>
            <person name="Barry K."/>
            <person name="Detter J.C."/>
            <person name="Glavina del Rio T."/>
            <person name="Hammon N."/>
            <person name="Israni S."/>
            <person name="Pitluck S."/>
            <person name="Goltsman E.G."/>
            <person name="Martinez M."/>
            <person name="Schmutz J."/>
            <person name="Larimer F."/>
            <person name="Land M."/>
            <person name="Hauser L."/>
            <person name="Kyrpides N."/>
            <person name="Kim E."/>
            <person name="Boone D.R."/>
            <person name="Brockman F."/>
            <person name="Culley D."/>
            <person name="Ferry J."/>
            <person name="Gunsalus R."/>
            <person name="McInerney M.J."/>
            <person name="Morrison M."/>
            <person name="Plugge C."/>
            <person name="Rohlin L."/>
            <person name="Scholten J."/>
            <person name="Sieber J."/>
            <person name="Stams A.J.M."/>
            <person name="Worm P."/>
            <person name="Henstra A.M."/>
            <person name="Richardson P."/>
        </authorList>
    </citation>
    <scope>NUCLEOTIDE SEQUENCE [LARGE SCALE GENOMIC DNA]</scope>
    <source>
        <strain evidence="8">DSM 10017 / MPOB</strain>
    </source>
</reference>
<dbReference type="STRING" id="335543.Sfum_3915"/>
<dbReference type="Gene3D" id="3.40.1480.10">
    <property type="entry name" value="MOFRL domain"/>
    <property type="match status" value="1"/>
</dbReference>
<dbReference type="InParanoid" id="A0LQ82"/>
<sequence>MRDKQRRALTEIHLAGLRAVEPENAVKVHLRRSGNDLHVGERSYALDDFERIILVGAGKGAAPMAKAVEDVLGDRLAAGWITVKYGHGLSLKKTHVMEAGHPIPDEAGLEATRTLLARLGECSEHDLVVGVFSGGGSALLPAPCPAVSLEEKKEITRLLLECGASIDEINAVRKHLSRSKGGGLAKAAHPATVVSLLLSDVIGDRPDVIASGPTAPDVSTFADALEIIERYGLTGKISTNVLGRLNDGAAGRLEETPKPGDPLFAGLLNLVVGNNRAALNAAADRARALGFHTLVLSSGIRGEAREVAKVFAAVGREVIEAGHPVAAPACILSGGEPTVTVRGPGKGGRSQELALAFAIAVDGLDRLALLAAGTDGTDGPTDAAGAFADGHTCSRALRLGLIPREFLARNDSYNFFAPIDQLFKTGPTRTNVMDLFCLIVDRE</sequence>
<dbReference type="InterPro" id="IPR007835">
    <property type="entry name" value="MOFRL"/>
</dbReference>
<keyword evidence="1 7" id="KW-0808">Transferase</keyword>
<dbReference type="Pfam" id="PF13660">
    <property type="entry name" value="DUF4147"/>
    <property type="match status" value="1"/>
</dbReference>
<dbReference type="Gene3D" id="3.40.50.10180">
    <property type="entry name" value="Glycerate kinase, MOFRL-like N-terminal domain"/>
    <property type="match status" value="1"/>
</dbReference>
<dbReference type="GO" id="GO:0005737">
    <property type="term" value="C:cytoplasm"/>
    <property type="evidence" value="ECO:0007669"/>
    <property type="project" value="TreeGrafter"/>
</dbReference>
<dbReference type="FunFam" id="3.40.50.10180:FF:000001">
    <property type="entry name" value="Glycerate kinase"/>
    <property type="match status" value="1"/>
</dbReference>
<gene>
    <name evidence="7" type="ordered locus">Sfum_3915</name>
</gene>
<dbReference type="KEGG" id="sfu:Sfum_3915"/>
<dbReference type="InterPro" id="IPR038614">
    <property type="entry name" value="GK_N_sf"/>
</dbReference>
<dbReference type="eggNOG" id="COG2379">
    <property type="taxonomic scope" value="Bacteria"/>
</dbReference>
<dbReference type="EMBL" id="CP000478">
    <property type="protein sequence ID" value="ABK19584.1"/>
    <property type="molecule type" value="Genomic_DNA"/>
</dbReference>
<evidence type="ECO:0000256" key="1">
    <source>
        <dbReference type="ARBA" id="ARBA00022679"/>
    </source>
</evidence>
<evidence type="ECO:0000256" key="3">
    <source>
        <dbReference type="ARBA" id="ARBA00022777"/>
    </source>
</evidence>
<feature type="domain" description="MOFRL" evidence="5">
    <location>
        <begin position="329"/>
        <end position="434"/>
    </location>
</feature>
<dbReference type="FunFam" id="3.40.1480.10:FF:000002">
    <property type="entry name" value="Glycerate kinase"/>
    <property type="match status" value="1"/>
</dbReference>
<dbReference type="PANTHER" id="PTHR12227">
    <property type="entry name" value="GLYCERATE KINASE"/>
    <property type="match status" value="1"/>
</dbReference>
<keyword evidence="8" id="KW-1185">Reference proteome</keyword>
<evidence type="ECO:0000313" key="8">
    <source>
        <dbReference type="Proteomes" id="UP000001784"/>
    </source>
</evidence>
<keyword evidence="4" id="KW-0067">ATP-binding</keyword>
<evidence type="ECO:0000313" key="7">
    <source>
        <dbReference type="EMBL" id="ABK19584.1"/>
    </source>
</evidence>
<dbReference type="InterPro" id="IPR025286">
    <property type="entry name" value="MOFRL_assoc_dom"/>
</dbReference>
<keyword evidence="3 7" id="KW-0418">Kinase</keyword>
<evidence type="ECO:0000259" key="5">
    <source>
        <dbReference type="Pfam" id="PF05161"/>
    </source>
</evidence>
<keyword evidence="2" id="KW-0547">Nucleotide-binding</keyword>
<feature type="domain" description="MOFRL-associated" evidence="6">
    <location>
        <begin position="9"/>
        <end position="245"/>
    </location>
</feature>
<dbReference type="Pfam" id="PF05161">
    <property type="entry name" value="MOFRL"/>
    <property type="match status" value="1"/>
</dbReference>
<dbReference type="HOGENOM" id="CLU_032279_1_1_7"/>
<dbReference type="PANTHER" id="PTHR12227:SF0">
    <property type="entry name" value="GLYCERATE KINASE"/>
    <property type="match status" value="1"/>
</dbReference>
<accession>A0LQ82</accession>
<dbReference type="InterPro" id="IPR039760">
    <property type="entry name" value="MOFRL_protein"/>
</dbReference>